<feature type="domain" description="4-oxalocrotonate tautomerase-like" evidence="3">
    <location>
        <begin position="2"/>
        <end position="61"/>
    </location>
</feature>
<dbReference type="AlphaFoldDB" id="A0AAP4D5H8"/>
<dbReference type="EMBL" id="JARGEQ010000095">
    <property type="protein sequence ID" value="MDF1586824.1"/>
    <property type="molecule type" value="Genomic_DNA"/>
</dbReference>
<dbReference type="GO" id="GO:0016853">
    <property type="term" value="F:isomerase activity"/>
    <property type="evidence" value="ECO:0007669"/>
    <property type="project" value="UniProtKB-KW"/>
</dbReference>
<organism evidence="4 5">
    <name type="scientific">Marinimicrococcus flavescens</name>
    <dbReference type="NCBI Taxonomy" id="3031815"/>
    <lineage>
        <taxon>Bacteria</taxon>
        <taxon>Pseudomonadati</taxon>
        <taxon>Pseudomonadota</taxon>
        <taxon>Alphaproteobacteria</taxon>
        <taxon>Geminicoccales</taxon>
        <taxon>Geminicoccaceae</taxon>
        <taxon>Marinimicrococcus</taxon>
    </lineage>
</organism>
<dbReference type="RefSeq" id="WP_327789244.1">
    <property type="nucleotide sequence ID" value="NZ_JARGEQ010000095.1"/>
</dbReference>
<reference evidence="4 5" key="1">
    <citation type="submission" date="2023-03" db="EMBL/GenBank/DDBJ databases">
        <title>YIM 152171 draft genome.</title>
        <authorList>
            <person name="Yang Z."/>
        </authorList>
    </citation>
    <scope>NUCLEOTIDE SEQUENCE [LARGE SCALE GENOMIC DNA]</scope>
    <source>
        <strain evidence="4 5">YIM 152171</strain>
    </source>
</reference>
<keyword evidence="2" id="KW-0413">Isomerase</keyword>
<dbReference type="Pfam" id="PF01361">
    <property type="entry name" value="Tautomerase"/>
    <property type="match status" value="1"/>
</dbReference>
<evidence type="ECO:0000313" key="4">
    <source>
        <dbReference type="EMBL" id="MDF1586824.1"/>
    </source>
</evidence>
<gene>
    <name evidence="4" type="ORF">PZ740_10580</name>
</gene>
<dbReference type="PANTHER" id="PTHR35530">
    <property type="entry name" value="TAUTOMERASE-RELATED"/>
    <property type="match status" value="1"/>
</dbReference>
<proteinExistence type="inferred from homology"/>
<evidence type="ECO:0000256" key="1">
    <source>
        <dbReference type="ARBA" id="ARBA00006723"/>
    </source>
</evidence>
<evidence type="ECO:0000259" key="3">
    <source>
        <dbReference type="Pfam" id="PF01361"/>
    </source>
</evidence>
<evidence type="ECO:0000256" key="2">
    <source>
        <dbReference type="ARBA" id="ARBA00023235"/>
    </source>
</evidence>
<dbReference type="SUPFAM" id="SSF55331">
    <property type="entry name" value="Tautomerase/MIF"/>
    <property type="match status" value="1"/>
</dbReference>
<accession>A0AAP4D5H8</accession>
<comment type="similarity">
    <text evidence="1">Belongs to the 4-oxalocrotonate tautomerase family.</text>
</comment>
<name>A0AAP4D5H8_9PROT</name>
<protein>
    <submittedName>
        <fullName evidence="4">Tautomerase family protein</fullName>
    </submittedName>
</protein>
<dbReference type="InterPro" id="IPR004370">
    <property type="entry name" value="4-OT-like_dom"/>
</dbReference>
<comment type="caution">
    <text evidence="4">The sequence shown here is derived from an EMBL/GenBank/DDBJ whole genome shotgun (WGS) entry which is preliminary data.</text>
</comment>
<dbReference type="InterPro" id="IPR014347">
    <property type="entry name" value="Tautomerase/MIF_sf"/>
</dbReference>
<evidence type="ECO:0000313" key="5">
    <source>
        <dbReference type="Proteomes" id="UP001301140"/>
    </source>
</evidence>
<dbReference type="Gene3D" id="3.30.429.10">
    <property type="entry name" value="Macrophage Migration Inhibitory Factor"/>
    <property type="match status" value="1"/>
</dbReference>
<dbReference type="Proteomes" id="UP001301140">
    <property type="component" value="Unassembled WGS sequence"/>
</dbReference>
<sequence>MPIIKVDMFAGRSIDQKRELARRLTETYLDVVGGPAGGVTILFNEVARDQWAVAGELVSDRQQPKEKE</sequence>
<dbReference type="PANTHER" id="PTHR35530:SF2">
    <property type="entry name" value="BSL4019 PROTEIN"/>
    <property type="match status" value="1"/>
</dbReference>
<keyword evidence="5" id="KW-1185">Reference proteome</keyword>